<keyword evidence="7" id="KW-1185">Reference proteome</keyword>
<dbReference type="InterPro" id="IPR036310">
    <property type="entry name" value="Smp-1-like_sf"/>
</dbReference>
<feature type="compositionally biased region" description="Gly residues" evidence="4">
    <location>
        <begin position="1"/>
        <end position="11"/>
    </location>
</feature>
<dbReference type="AlphaFoldDB" id="A0A1X0NWW1"/>
<comment type="caution">
    <text evidence="3">Lacks conserved residue(s) required for the propagation of feature annotation.</text>
</comment>
<evidence type="ECO:0000256" key="1">
    <source>
        <dbReference type="ARBA" id="ARBA00007623"/>
    </source>
</evidence>
<feature type="active site" evidence="2">
    <location>
        <position position="267"/>
    </location>
</feature>
<dbReference type="GO" id="GO:0004198">
    <property type="term" value="F:calcium-dependent cysteine-type endopeptidase activity"/>
    <property type="evidence" value="ECO:0007669"/>
    <property type="project" value="InterPro"/>
</dbReference>
<evidence type="ECO:0000256" key="2">
    <source>
        <dbReference type="PIRSR" id="PIRSR622684-1"/>
    </source>
</evidence>
<dbReference type="GO" id="GO:0006508">
    <property type="term" value="P:proteolysis"/>
    <property type="evidence" value="ECO:0007669"/>
    <property type="project" value="InterPro"/>
</dbReference>
<evidence type="ECO:0000259" key="5">
    <source>
        <dbReference type="PROSITE" id="PS50203"/>
    </source>
</evidence>
<dbReference type="OrthoDB" id="268518at2759"/>
<dbReference type="InterPro" id="IPR001300">
    <property type="entry name" value="Peptidase_C2_calpain_cat"/>
</dbReference>
<dbReference type="PROSITE" id="PS00139">
    <property type="entry name" value="THIOL_PROTEASE_CYS"/>
    <property type="match status" value="1"/>
</dbReference>
<organism evidence="6 7">
    <name type="scientific">Trypanosoma theileri</name>
    <dbReference type="NCBI Taxonomy" id="67003"/>
    <lineage>
        <taxon>Eukaryota</taxon>
        <taxon>Discoba</taxon>
        <taxon>Euglenozoa</taxon>
        <taxon>Kinetoplastea</taxon>
        <taxon>Metakinetoplastina</taxon>
        <taxon>Trypanosomatida</taxon>
        <taxon>Trypanosomatidae</taxon>
        <taxon>Trypanosoma</taxon>
    </lineage>
</organism>
<reference evidence="6 7" key="1">
    <citation type="submission" date="2017-03" db="EMBL/GenBank/DDBJ databases">
        <title>An alternative strategy for trypanosome survival in the mammalian bloodstream revealed through genome and transcriptome analysis of the ubiquitous bovine parasite Trypanosoma (Megatrypanum) theileri.</title>
        <authorList>
            <person name="Kelly S."/>
            <person name="Ivens A."/>
            <person name="Mott A."/>
            <person name="O'Neill E."/>
            <person name="Emms D."/>
            <person name="Macleod O."/>
            <person name="Voorheis P."/>
            <person name="Matthews J."/>
            <person name="Matthews K."/>
            <person name="Carrington M."/>
        </authorList>
    </citation>
    <scope>NUCLEOTIDE SEQUENCE [LARGE SCALE GENOMIC DNA]</scope>
    <source>
        <strain evidence="6">Edinburgh</strain>
    </source>
</reference>
<dbReference type="InterPro" id="IPR022684">
    <property type="entry name" value="Calpain_cysteine_protease"/>
</dbReference>
<evidence type="ECO:0000256" key="4">
    <source>
        <dbReference type="SAM" id="MobiDB-lite"/>
    </source>
</evidence>
<dbReference type="SUPFAM" id="SSF101601">
    <property type="entry name" value="Smp-1-like"/>
    <property type="match status" value="1"/>
</dbReference>
<dbReference type="Pfam" id="PF09149">
    <property type="entry name" value="DUF1935"/>
    <property type="match status" value="1"/>
</dbReference>
<name>A0A1X0NWW1_9TRYP</name>
<feature type="domain" description="Calpain catalytic" evidence="5">
    <location>
        <begin position="206"/>
        <end position="510"/>
    </location>
</feature>
<evidence type="ECO:0000256" key="3">
    <source>
        <dbReference type="PROSITE-ProRule" id="PRU00239"/>
    </source>
</evidence>
<dbReference type="PRINTS" id="PR00704">
    <property type="entry name" value="CALPAIN"/>
</dbReference>
<dbReference type="InterPro" id="IPR015232">
    <property type="entry name" value="DUF1935"/>
</dbReference>
<dbReference type="SUPFAM" id="SSF54001">
    <property type="entry name" value="Cysteine proteinases"/>
    <property type="match status" value="1"/>
</dbReference>
<accession>A0A1X0NWW1</accession>
<sequence length="723" mass="81558">MGCGLSCGKSGGVVTNSANREQQQQQKNGAKKVEKKDIDEFEERTIQPLPEKRPEDKIFKLAGPTFTGEEVIPCFDNGLLYRIVKDDVWAFYNDTRTYEMHVGFTFNKGSTVRPLGNTKVTNLDGTEEYLAELVVYPGETVKYVRGSFTGFKSKINALPLSEEYLKTKAEQYGQRIEEELVRVREMSDDCTTEDDILAKCVRLRIPFVDTKFPPCQDSIAKGSNRPMKVLPWARQDMYLPDGYAPLVRLFRNKINALNIDQGDLGDCWVTCAIATLAENPFLVRRMFSHPVDPEITAKERAVGAHRVTFNKNGWWQNVIVDNYLPVVGGVAKYARSANDPCEMWVSMMEKAYAKLHGSYANIIAGDPLLALQDLSGYPTTRYDESLAKDIEAEDTELLERLERYNRQGFFIVLSTPVKTAEDEEKEKLYKEAGLLMGFGYSVTSVVHIPEDKISLMQIRNPWVKDVEWKGDWNDSDPKWETYPRVAAACGYPAQVEGCFWMSWKDVQKYFNGCGVVFTHPHSKDYRIRGSFNQGIPDVCVQFTVKKKTYIACTLSQEDHRGKENAPEEYPPIMLTLSSGKGSTSEMQVEQNSNLDADHPTNQFTFMQSRDVGMLCTLTPENSPYLLIPRMMSDKTGVPYVLGLFCDDGIGSDVKVEFQRIPEESAIFNNKADFSGKGKSTVATFQVHCPEEGFPKEFSGKEITQSMSGAKKSDNDSSKKSKKN</sequence>
<dbReference type="Proteomes" id="UP000192257">
    <property type="component" value="Unassembled WGS sequence"/>
</dbReference>
<comment type="caution">
    <text evidence="6">The sequence shown here is derived from an EMBL/GenBank/DDBJ whole genome shotgun (WGS) entry which is preliminary data.</text>
</comment>
<protein>
    <submittedName>
        <fullName evidence="6">Calpain cysteine peptidase</fullName>
    </submittedName>
</protein>
<dbReference type="GeneID" id="39985399"/>
<dbReference type="PROSITE" id="PS50203">
    <property type="entry name" value="CALPAIN_CAT"/>
    <property type="match status" value="1"/>
</dbReference>
<feature type="compositionally biased region" description="Basic and acidic residues" evidence="4">
    <location>
        <begin position="710"/>
        <end position="723"/>
    </location>
</feature>
<feature type="active site" evidence="2">
    <location>
        <position position="460"/>
    </location>
</feature>
<dbReference type="Pfam" id="PF00648">
    <property type="entry name" value="Peptidase_C2"/>
    <property type="match status" value="1"/>
</dbReference>
<dbReference type="SMART" id="SM00230">
    <property type="entry name" value="CysPc"/>
    <property type="match status" value="1"/>
</dbReference>
<comment type="similarity">
    <text evidence="1">Belongs to the peptidase C2 family.</text>
</comment>
<dbReference type="Gene3D" id="3.90.70.10">
    <property type="entry name" value="Cysteine proteinases"/>
    <property type="match status" value="1"/>
</dbReference>
<dbReference type="STRING" id="67003.A0A1X0NWW1"/>
<feature type="region of interest" description="Disordered" evidence="4">
    <location>
        <begin position="694"/>
        <end position="723"/>
    </location>
</feature>
<dbReference type="EMBL" id="NBCO01000014">
    <property type="protein sequence ID" value="ORC88963.1"/>
    <property type="molecule type" value="Genomic_DNA"/>
</dbReference>
<dbReference type="CDD" id="cd00044">
    <property type="entry name" value="CysPc"/>
    <property type="match status" value="1"/>
</dbReference>
<dbReference type="Gene3D" id="2.60.40.1180">
    <property type="entry name" value="Golgi alpha-mannosidase II"/>
    <property type="match status" value="1"/>
</dbReference>
<proteinExistence type="inferred from homology"/>
<dbReference type="PANTHER" id="PTHR10183:SF423">
    <property type="entry name" value="LEUCINE-RICH REPEAT PROTEIN (LRRP)"/>
    <property type="match status" value="1"/>
</dbReference>
<evidence type="ECO:0000313" key="6">
    <source>
        <dbReference type="EMBL" id="ORC88963.1"/>
    </source>
</evidence>
<dbReference type="InterPro" id="IPR013780">
    <property type="entry name" value="Glyco_hydro_b"/>
</dbReference>
<dbReference type="RefSeq" id="XP_028883029.1">
    <property type="nucleotide sequence ID" value="XM_029025619.1"/>
</dbReference>
<dbReference type="VEuPathDB" id="TriTrypDB:TM35_000141740"/>
<dbReference type="InterPro" id="IPR000169">
    <property type="entry name" value="Pept_cys_AS"/>
</dbReference>
<evidence type="ECO:0000313" key="7">
    <source>
        <dbReference type="Proteomes" id="UP000192257"/>
    </source>
</evidence>
<feature type="region of interest" description="Disordered" evidence="4">
    <location>
        <begin position="1"/>
        <end position="42"/>
    </location>
</feature>
<feature type="compositionally biased region" description="Polar residues" evidence="4">
    <location>
        <begin position="13"/>
        <end position="28"/>
    </location>
</feature>
<gene>
    <name evidence="6" type="ORF">TM35_000141740</name>
</gene>
<dbReference type="InterPro" id="IPR038765">
    <property type="entry name" value="Papain-like_cys_pep_sf"/>
</dbReference>
<dbReference type="PANTHER" id="PTHR10183">
    <property type="entry name" value="CALPAIN"/>
    <property type="match status" value="1"/>
</dbReference>